<accession>A0A9Q0ZR55</accession>
<protein>
    <submittedName>
        <fullName evidence="4">CYTOCHROME P450 FAMILY 71 PROTEIN</fullName>
    </submittedName>
</protein>
<dbReference type="PANTHER" id="PTHR47955">
    <property type="entry name" value="CYTOCHROME P450 FAMILY 71 PROTEIN"/>
    <property type="match status" value="1"/>
</dbReference>
<keyword evidence="5" id="KW-1185">Reference proteome</keyword>
<evidence type="ECO:0000256" key="2">
    <source>
        <dbReference type="ARBA" id="ARBA00022723"/>
    </source>
</evidence>
<dbReference type="AlphaFoldDB" id="A0A9Q0ZR55"/>
<keyword evidence="2" id="KW-0479">Metal-binding</keyword>
<comment type="caution">
    <text evidence="4">The sequence shown here is derived from an EMBL/GenBank/DDBJ whole genome shotgun (WGS) entry which is preliminary data.</text>
</comment>
<comment type="similarity">
    <text evidence="1">Belongs to the cytochrome P450 family.</text>
</comment>
<dbReference type="GO" id="GO:0016705">
    <property type="term" value="F:oxidoreductase activity, acting on paired donors, with incorporation or reduction of molecular oxygen"/>
    <property type="evidence" value="ECO:0007669"/>
    <property type="project" value="InterPro"/>
</dbReference>
<dbReference type="GO" id="GO:0020037">
    <property type="term" value="F:heme binding"/>
    <property type="evidence" value="ECO:0007669"/>
    <property type="project" value="InterPro"/>
</dbReference>
<proteinExistence type="inferred from homology"/>
<evidence type="ECO:0000313" key="5">
    <source>
        <dbReference type="Proteomes" id="UP001151532"/>
    </source>
</evidence>
<dbReference type="InterPro" id="IPR001128">
    <property type="entry name" value="Cyt_P450"/>
</dbReference>
<organism evidence="4 5">
    <name type="scientific">Salix purpurea</name>
    <name type="common">Purple osier willow</name>
    <dbReference type="NCBI Taxonomy" id="77065"/>
    <lineage>
        <taxon>Eukaryota</taxon>
        <taxon>Viridiplantae</taxon>
        <taxon>Streptophyta</taxon>
        <taxon>Embryophyta</taxon>
        <taxon>Tracheophyta</taxon>
        <taxon>Spermatophyta</taxon>
        <taxon>Magnoliopsida</taxon>
        <taxon>eudicotyledons</taxon>
        <taxon>Gunneridae</taxon>
        <taxon>Pentapetalae</taxon>
        <taxon>rosids</taxon>
        <taxon>fabids</taxon>
        <taxon>Malpighiales</taxon>
        <taxon>Salicaceae</taxon>
        <taxon>Saliceae</taxon>
        <taxon>Salix</taxon>
    </lineage>
</organism>
<evidence type="ECO:0000256" key="1">
    <source>
        <dbReference type="ARBA" id="ARBA00010617"/>
    </source>
</evidence>
<dbReference type="SUPFAM" id="SSF48264">
    <property type="entry name" value="Cytochrome P450"/>
    <property type="match status" value="1"/>
</dbReference>
<dbReference type="Pfam" id="PF00067">
    <property type="entry name" value="p450"/>
    <property type="match status" value="1"/>
</dbReference>
<dbReference type="GO" id="GO:0005506">
    <property type="term" value="F:iron ion binding"/>
    <property type="evidence" value="ECO:0007669"/>
    <property type="project" value="InterPro"/>
</dbReference>
<name>A0A9Q0ZR55_SALPP</name>
<sequence length="188" mass="20706">MVEKVRLSCLNGAAVDLSDTFLTVSNNIISRSTLGRVYVNEGSDENFGGLSRKVIDLLASFCFKDTFHFLGWMDTLTGLVAGLKNTSRALHDFLDKVIEEHESLMNNDESHMKDMVDILLDLQKNGALGIDLTGENIKAILMSSVPAADTSADVLWHGSFPSMNSETFSSSPVLNSNLIVVKRWEISY</sequence>
<dbReference type="OrthoDB" id="832218at2759"/>
<dbReference type="PANTHER" id="PTHR47955:SF18">
    <property type="entry name" value="CYTOCHROME P450 71A1-LIKE"/>
    <property type="match status" value="1"/>
</dbReference>
<evidence type="ECO:0000313" key="4">
    <source>
        <dbReference type="EMBL" id="KAJ6743910.1"/>
    </source>
</evidence>
<dbReference type="GO" id="GO:0004497">
    <property type="term" value="F:monooxygenase activity"/>
    <property type="evidence" value="ECO:0007669"/>
    <property type="project" value="InterPro"/>
</dbReference>
<keyword evidence="3" id="KW-0408">Iron</keyword>
<dbReference type="EMBL" id="JAPFFK010000009">
    <property type="protein sequence ID" value="KAJ6743910.1"/>
    <property type="molecule type" value="Genomic_DNA"/>
</dbReference>
<dbReference type="InterPro" id="IPR036396">
    <property type="entry name" value="Cyt_P450_sf"/>
</dbReference>
<dbReference type="Gene3D" id="1.10.630.10">
    <property type="entry name" value="Cytochrome P450"/>
    <property type="match status" value="1"/>
</dbReference>
<reference evidence="4" key="2">
    <citation type="journal article" date="2023" name="Int. J. Mol. Sci.">
        <title>De Novo Assembly and Annotation of 11 Diverse Shrub Willow (Salix) Genomes Reveals Novel Gene Organization in Sex-Linked Regions.</title>
        <authorList>
            <person name="Hyden B."/>
            <person name="Feng K."/>
            <person name="Yates T.B."/>
            <person name="Jawdy S."/>
            <person name="Cereghino C."/>
            <person name="Smart L.B."/>
            <person name="Muchero W."/>
        </authorList>
    </citation>
    <scope>NUCLEOTIDE SEQUENCE</scope>
    <source>
        <tissue evidence="4">Shoot tip</tissue>
    </source>
</reference>
<dbReference type="Proteomes" id="UP001151532">
    <property type="component" value="Chromosome 19"/>
</dbReference>
<evidence type="ECO:0000256" key="3">
    <source>
        <dbReference type="ARBA" id="ARBA00023004"/>
    </source>
</evidence>
<gene>
    <name evidence="4" type="ORF">OIU79_030257</name>
</gene>
<reference evidence="4" key="1">
    <citation type="submission" date="2022-11" db="EMBL/GenBank/DDBJ databases">
        <authorList>
            <person name="Hyden B.L."/>
            <person name="Feng K."/>
            <person name="Yates T."/>
            <person name="Jawdy S."/>
            <person name="Smart L.B."/>
            <person name="Muchero W."/>
        </authorList>
    </citation>
    <scope>NUCLEOTIDE SEQUENCE</scope>
    <source>
        <tissue evidence="4">Shoot tip</tissue>
    </source>
</reference>